<evidence type="ECO:0000256" key="8">
    <source>
        <dbReference type="ARBA" id="ARBA00029996"/>
    </source>
</evidence>
<keyword evidence="6" id="KW-0663">Pyridoxal phosphate</keyword>
<dbReference type="PROSITE" id="PS00105">
    <property type="entry name" value="AA_TRANSFER_CLASS_1"/>
    <property type="match status" value="1"/>
</dbReference>
<dbReference type="EC" id="4.1.1.81" evidence="4"/>
<evidence type="ECO:0000256" key="6">
    <source>
        <dbReference type="ARBA" id="ARBA00022898"/>
    </source>
</evidence>
<dbReference type="InterPro" id="IPR005860">
    <property type="entry name" value="CobD"/>
</dbReference>
<comment type="pathway">
    <text evidence="3">Cofactor biosynthesis; adenosylcobalamin biosynthesis.</text>
</comment>
<dbReference type="Pfam" id="PF00155">
    <property type="entry name" value="Aminotran_1_2"/>
    <property type="match status" value="1"/>
</dbReference>
<dbReference type="PANTHER" id="PTHR42885">
    <property type="entry name" value="HISTIDINOL-PHOSPHATE AMINOTRANSFERASE-RELATED"/>
    <property type="match status" value="1"/>
</dbReference>
<reference evidence="11 12" key="1">
    <citation type="submission" date="2023-07" db="EMBL/GenBank/DDBJ databases">
        <title>Genomic Encyclopedia of Type Strains, Phase IV (KMG-IV): sequencing the most valuable type-strain genomes for metagenomic binning, comparative biology and taxonomic classification.</title>
        <authorList>
            <person name="Goeker M."/>
        </authorList>
    </citation>
    <scope>NUCLEOTIDE SEQUENCE [LARGE SCALE GENOMIC DNA]</scope>
    <source>
        <strain evidence="11 12">B1-1</strain>
    </source>
</reference>
<dbReference type="Proteomes" id="UP001223743">
    <property type="component" value="Unassembled WGS sequence"/>
</dbReference>
<evidence type="ECO:0000256" key="4">
    <source>
        <dbReference type="ARBA" id="ARBA00012285"/>
    </source>
</evidence>
<dbReference type="InterPro" id="IPR004838">
    <property type="entry name" value="NHTrfase_class1_PyrdxlP-BS"/>
</dbReference>
<comment type="caution">
    <text evidence="11">The sequence shown here is derived from an EMBL/GenBank/DDBJ whole genome shotgun (WGS) entry which is preliminary data.</text>
</comment>
<dbReference type="Gene3D" id="3.40.640.10">
    <property type="entry name" value="Type I PLP-dependent aspartate aminotransferase-like (Major domain)"/>
    <property type="match status" value="1"/>
</dbReference>
<comment type="function">
    <text evidence="2">Decarboxylates L-threonine-O-3-phosphate to yield (R)-1-amino-2-propanol O-2-phosphate, the precursor for the linkage between the nucleotide loop and the corrin ring in cobalamin.</text>
</comment>
<accession>A0ABU0M3A1</accession>
<dbReference type="InterPro" id="IPR015421">
    <property type="entry name" value="PyrdxlP-dep_Trfase_major"/>
</dbReference>
<dbReference type="InterPro" id="IPR015424">
    <property type="entry name" value="PyrdxlP-dep_Trfase"/>
</dbReference>
<sequence>MTRDTLPSDDRHAEPRHGGALAAATARYGFPAGGWLDLSTGINPEPWPAPAPTVEAYARLPDPADLASLMKAARSTYGAPAQALLVAVPGSDVALRLLPSLAPCGTVAVLSPTYSGHAEAWRGAGHAVRAISALNDAAGSDVVVLANPNNPDGRVTAPADILRVLAALPAKGLLVVDEAFADLTPEISIVPALGDPRLVVLRSFGKFYGLAGLRLGFVLGSGAIVERLAALMGDWPVSGPALAVGRAALSDTGWRDATRLRLAERRRRLDLVLARHSLAIAGGTDLFRLIGVADAGALHERLARRGVWTRVFAERPGFIRFGIPRDADLDRLDAALGR</sequence>
<evidence type="ECO:0000256" key="9">
    <source>
        <dbReference type="ARBA" id="ARBA00048531"/>
    </source>
</evidence>
<evidence type="ECO:0000313" key="12">
    <source>
        <dbReference type="Proteomes" id="UP001223743"/>
    </source>
</evidence>
<feature type="domain" description="Aminotransferase class I/classII large" evidence="10">
    <location>
        <begin position="66"/>
        <end position="332"/>
    </location>
</feature>
<evidence type="ECO:0000256" key="7">
    <source>
        <dbReference type="ARBA" id="ARBA00023239"/>
    </source>
</evidence>
<dbReference type="SUPFAM" id="SSF53383">
    <property type="entry name" value="PLP-dependent transferases"/>
    <property type="match status" value="1"/>
</dbReference>
<evidence type="ECO:0000259" key="10">
    <source>
        <dbReference type="Pfam" id="PF00155"/>
    </source>
</evidence>
<keyword evidence="5" id="KW-0169">Cobalamin biosynthesis</keyword>
<organism evidence="11 12">
    <name type="scientific">Kaistia geumhonensis</name>
    <dbReference type="NCBI Taxonomy" id="410839"/>
    <lineage>
        <taxon>Bacteria</taxon>
        <taxon>Pseudomonadati</taxon>
        <taxon>Pseudomonadota</taxon>
        <taxon>Alphaproteobacteria</taxon>
        <taxon>Hyphomicrobiales</taxon>
        <taxon>Kaistiaceae</taxon>
        <taxon>Kaistia</taxon>
    </lineage>
</organism>
<evidence type="ECO:0000256" key="2">
    <source>
        <dbReference type="ARBA" id="ARBA00003444"/>
    </source>
</evidence>
<dbReference type="NCBIfam" id="TIGR01140">
    <property type="entry name" value="L_thr_O3P_dcar"/>
    <property type="match status" value="1"/>
</dbReference>
<keyword evidence="12" id="KW-1185">Reference proteome</keyword>
<gene>
    <name evidence="11" type="ORF">QO015_001034</name>
</gene>
<name>A0ABU0M3A1_9HYPH</name>
<evidence type="ECO:0000313" key="11">
    <source>
        <dbReference type="EMBL" id="MDQ0515421.1"/>
    </source>
</evidence>
<evidence type="ECO:0000256" key="1">
    <source>
        <dbReference type="ARBA" id="ARBA00001933"/>
    </source>
</evidence>
<dbReference type="InterPro" id="IPR004839">
    <property type="entry name" value="Aminotransferase_I/II_large"/>
</dbReference>
<protein>
    <recommendedName>
        <fullName evidence="4">threonine-phosphate decarboxylase</fullName>
        <ecNumber evidence="4">4.1.1.81</ecNumber>
    </recommendedName>
    <alternativeName>
        <fullName evidence="8">L-threonine-O-3-phosphate decarboxylase</fullName>
    </alternativeName>
</protein>
<dbReference type="CDD" id="cd00609">
    <property type="entry name" value="AAT_like"/>
    <property type="match status" value="1"/>
</dbReference>
<evidence type="ECO:0000256" key="3">
    <source>
        <dbReference type="ARBA" id="ARBA00004953"/>
    </source>
</evidence>
<comment type="cofactor">
    <cofactor evidence="1">
        <name>pyridoxal 5'-phosphate</name>
        <dbReference type="ChEBI" id="CHEBI:597326"/>
    </cofactor>
</comment>
<evidence type="ECO:0000256" key="5">
    <source>
        <dbReference type="ARBA" id="ARBA00022573"/>
    </source>
</evidence>
<dbReference type="Gene3D" id="3.90.1150.10">
    <property type="entry name" value="Aspartate Aminotransferase, domain 1"/>
    <property type="match status" value="1"/>
</dbReference>
<dbReference type="EMBL" id="JAUSWJ010000001">
    <property type="protein sequence ID" value="MDQ0515421.1"/>
    <property type="molecule type" value="Genomic_DNA"/>
</dbReference>
<proteinExistence type="predicted"/>
<keyword evidence="7" id="KW-0456">Lyase</keyword>
<dbReference type="InterPro" id="IPR015422">
    <property type="entry name" value="PyrdxlP-dep_Trfase_small"/>
</dbReference>
<dbReference type="RefSeq" id="WP_266281032.1">
    <property type="nucleotide sequence ID" value="NZ_JAPKNF010000001.1"/>
</dbReference>
<comment type="catalytic activity">
    <reaction evidence="9">
        <text>O-phospho-L-threonine + H(+) = (R)-1-aminopropan-2-yl phosphate + CO2</text>
        <dbReference type="Rhea" id="RHEA:11492"/>
        <dbReference type="ChEBI" id="CHEBI:15378"/>
        <dbReference type="ChEBI" id="CHEBI:16526"/>
        <dbReference type="ChEBI" id="CHEBI:58563"/>
        <dbReference type="ChEBI" id="CHEBI:58675"/>
        <dbReference type="EC" id="4.1.1.81"/>
    </reaction>
</comment>
<dbReference type="PANTHER" id="PTHR42885:SF1">
    <property type="entry name" value="THREONINE-PHOSPHATE DECARBOXYLASE"/>
    <property type="match status" value="1"/>
</dbReference>